<organism evidence="2">
    <name type="scientific">bioreactor metagenome</name>
    <dbReference type="NCBI Taxonomy" id="1076179"/>
    <lineage>
        <taxon>unclassified sequences</taxon>
        <taxon>metagenomes</taxon>
        <taxon>ecological metagenomes</taxon>
    </lineage>
</organism>
<evidence type="ECO:0000313" key="2">
    <source>
        <dbReference type="EMBL" id="MPM59006.1"/>
    </source>
</evidence>
<gene>
    <name evidence="2" type="ORF">SDC9_105843</name>
</gene>
<reference evidence="2" key="1">
    <citation type="submission" date="2019-08" db="EMBL/GenBank/DDBJ databases">
        <authorList>
            <person name="Kucharzyk K."/>
            <person name="Murdoch R.W."/>
            <person name="Higgins S."/>
            <person name="Loffler F."/>
        </authorList>
    </citation>
    <scope>NUCLEOTIDE SEQUENCE</scope>
</reference>
<accession>A0A645B1Q7</accession>
<protein>
    <submittedName>
        <fullName evidence="2">Uncharacterized protein</fullName>
    </submittedName>
</protein>
<name>A0A645B1Q7_9ZZZZ</name>
<dbReference type="AlphaFoldDB" id="A0A645B1Q7"/>
<dbReference type="EMBL" id="VSSQ01017071">
    <property type="protein sequence ID" value="MPM59006.1"/>
    <property type="molecule type" value="Genomic_DNA"/>
</dbReference>
<feature type="region of interest" description="Disordered" evidence="1">
    <location>
        <begin position="124"/>
        <end position="146"/>
    </location>
</feature>
<comment type="caution">
    <text evidence="2">The sequence shown here is derived from an EMBL/GenBank/DDBJ whole genome shotgun (WGS) entry which is preliminary data.</text>
</comment>
<sequence>MPPPDLLRRQGQQKKIYGENARRDPDVFIRCIVVAVSHVDGGPQSHQIHRKNNTSPELQNIVICKAQQEAENHGNPRPGLGPPRHHPSHPEDQVVPKGRKQQLGVVQRGEGVIFIQILHAQICRPRPQQKEKPGGGPGIMQHPPQP</sequence>
<feature type="region of interest" description="Disordered" evidence="1">
    <location>
        <begin position="1"/>
        <end position="20"/>
    </location>
</feature>
<feature type="region of interest" description="Disordered" evidence="1">
    <location>
        <begin position="66"/>
        <end position="101"/>
    </location>
</feature>
<evidence type="ECO:0000256" key="1">
    <source>
        <dbReference type="SAM" id="MobiDB-lite"/>
    </source>
</evidence>
<proteinExistence type="predicted"/>